<sequence length="130" mass="14045">MTTQLFVNLPVRDLAAAKGFFTALGFAFNPMFADENMEAMVVNDHTSVLLLTEPYFKSFTNKDIAEAGAEVVLAVGAESRERVDELADAAVAAGGQAAGEPTDLGFLYRRAFTDLDGHLWEAMHMAMPAN</sequence>
<dbReference type="InterPro" id="IPR053863">
    <property type="entry name" value="Glyoxy/Ble-like_N"/>
</dbReference>
<keyword evidence="2" id="KW-0223">Dioxygenase</keyword>
<feature type="domain" description="VOC" evidence="1">
    <location>
        <begin position="3"/>
        <end position="125"/>
    </location>
</feature>
<name>A0A918LA35_9PSEU</name>
<dbReference type="SUPFAM" id="SSF54593">
    <property type="entry name" value="Glyoxalase/Bleomycin resistance protein/Dihydroxybiphenyl dioxygenase"/>
    <property type="match status" value="1"/>
</dbReference>
<dbReference type="RefSeq" id="WP_189209650.1">
    <property type="nucleotide sequence ID" value="NZ_BMRB01000001.1"/>
</dbReference>
<dbReference type="PANTHER" id="PTHR36503">
    <property type="entry name" value="BLR2520 PROTEIN"/>
    <property type="match status" value="1"/>
</dbReference>
<dbReference type="Gene3D" id="3.10.180.10">
    <property type="entry name" value="2,3-Dihydroxybiphenyl 1,2-Dioxygenase, domain 1"/>
    <property type="match status" value="1"/>
</dbReference>
<keyword evidence="3" id="KW-1185">Reference proteome</keyword>
<dbReference type="EMBL" id="BMRB01000001">
    <property type="protein sequence ID" value="GGS24363.1"/>
    <property type="molecule type" value="Genomic_DNA"/>
</dbReference>
<evidence type="ECO:0000313" key="2">
    <source>
        <dbReference type="EMBL" id="GGS24363.1"/>
    </source>
</evidence>
<reference evidence="2" key="2">
    <citation type="submission" date="2020-09" db="EMBL/GenBank/DDBJ databases">
        <authorList>
            <person name="Sun Q."/>
            <person name="Ohkuma M."/>
        </authorList>
    </citation>
    <scope>NUCLEOTIDE SEQUENCE</scope>
    <source>
        <strain evidence="2">JCM 3276</strain>
    </source>
</reference>
<proteinExistence type="predicted"/>
<comment type="caution">
    <text evidence="2">The sequence shown here is derived from an EMBL/GenBank/DDBJ whole genome shotgun (WGS) entry which is preliminary data.</text>
</comment>
<dbReference type="PANTHER" id="PTHR36503:SF2">
    <property type="entry name" value="BLR2408 PROTEIN"/>
    <property type="match status" value="1"/>
</dbReference>
<protein>
    <submittedName>
        <fullName evidence="2">Extradiol dioxygenase</fullName>
    </submittedName>
</protein>
<dbReference type="Pfam" id="PF22677">
    <property type="entry name" value="Ble-like_N"/>
    <property type="match status" value="1"/>
</dbReference>
<dbReference type="InterPro" id="IPR037523">
    <property type="entry name" value="VOC_core"/>
</dbReference>
<dbReference type="Proteomes" id="UP000660680">
    <property type="component" value="Unassembled WGS sequence"/>
</dbReference>
<accession>A0A918LA35</accession>
<gene>
    <name evidence="2" type="ORF">GCM10010171_16900</name>
</gene>
<organism evidence="2 3">
    <name type="scientific">Actinokineospora fastidiosa</name>
    <dbReference type="NCBI Taxonomy" id="1816"/>
    <lineage>
        <taxon>Bacteria</taxon>
        <taxon>Bacillati</taxon>
        <taxon>Actinomycetota</taxon>
        <taxon>Actinomycetes</taxon>
        <taxon>Pseudonocardiales</taxon>
        <taxon>Pseudonocardiaceae</taxon>
        <taxon>Actinokineospora</taxon>
    </lineage>
</organism>
<evidence type="ECO:0000313" key="3">
    <source>
        <dbReference type="Proteomes" id="UP000660680"/>
    </source>
</evidence>
<dbReference type="InterPro" id="IPR029068">
    <property type="entry name" value="Glyas_Bleomycin-R_OHBP_Dase"/>
</dbReference>
<evidence type="ECO:0000259" key="1">
    <source>
        <dbReference type="PROSITE" id="PS51819"/>
    </source>
</evidence>
<dbReference type="AlphaFoldDB" id="A0A918LA35"/>
<dbReference type="GO" id="GO:0051213">
    <property type="term" value="F:dioxygenase activity"/>
    <property type="evidence" value="ECO:0007669"/>
    <property type="project" value="UniProtKB-KW"/>
</dbReference>
<dbReference type="PROSITE" id="PS51819">
    <property type="entry name" value="VOC"/>
    <property type="match status" value="1"/>
</dbReference>
<reference evidence="2" key="1">
    <citation type="journal article" date="2014" name="Int. J. Syst. Evol. Microbiol.">
        <title>Complete genome sequence of Corynebacterium casei LMG S-19264T (=DSM 44701T), isolated from a smear-ripened cheese.</title>
        <authorList>
            <consortium name="US DOE Joint Genome Institute (JGI-PGF)"/>
            <person name="Walter F."/>
            <person name="Albersmeier A."/>
            <person name="Kalinowski J."/>
            <person name="Ruckert C."/>
        </authorList>
    </citation>
    <scope>NUCLEOTIDE SEQUENCE</scope>
    <source>
        <strain evidence="2">JCM 3276</strain>
    </source>
</reference>
<keyword evidence="2" id="KW-0560">Oxidoreductase</keyword>